<accession>A0A6J6TH53</accession>
<name>A0A6J6TH53_9ZZZZ</name>
<organism evidence="1">
    <name type="scientific">freshwater metagenome</name>
    <dbReference type="NCBI Taxonomy" id="449393"/>
    <lineage>
        <taxon>unclassified sequences</taxon>
        <taxon>metagenomes</taxon>
        <taxon>ecological metagenomes</taxon>
    </lineage>
</organism>
<evidence type="ECO:0000313" key="1">
    <source>
        <dbReference type="EMBL" id="CAB4746732.1"/>
    </source>
</evidence>
<reference evidence="1" key="1">
    <citation type="submission" date="2020-05" db="EMBL/GenBank/DDBJ databases">
        <authorList>
            <person name="Chiriac C."/>
            <person name="Salcher M."/>
            <person name="Ghai R."/>
            <person name="Kavagutti S V."/>
        </authorList>
    </citation>
    <scope>NUCLEOTIDE SEQUENCE</scope>
</reference>
<gene>
    <name evidence="1" type="ORF">UFOPK2802_00886</name>
</gene>
<dbReference type="EMBL" id="CAEZYX010000111">
    <property type="protein sequence ID" value="CAB4746732.1"/>
    <property type="molecule type" value="Genomic_DNA"/>
</dbReference>
<dbReference type="AlphaFoldDB" id="A0A6J6TH53"/>
<sequence>MVPTATKAIVKVDAPRFRSAVIIRPSLYTFSSPCFSFISFQAVAIKIMAKIKNAAENLEISAEPRAIKIPRKTSAIAMPANKINCALSRLTLKFASNIMKIKTLSTESEYSVSHPAKNSSPWPATPLNWRFIPKTIAAIT</sequence>
<proteinExistence type="predicted"/>
<protein>
    <submittedName>
        <fullName evidence="1">Unannotated protein</fullName>
    </submittedName>
</protein>